<dbReference type="InterPro" id="IPR015943">
    <property type="entry name" value="WD40/YVTN_repeat-like_dom_sf"/>
</dbReference>
<gene>
    <name evidence="4" type="ORF">JV16_02661</name>
</gene>
<dbReference type="InterPro" id="IPR048433">
    <property type="entry name" value="YNCE-like_beta-prop"/>
</dbReference>
<keyword evidence="5" id="KW-1185">Reference proteome</keyword>
<reference evidence="4 5" key="1">
    <citation type="submission" date="2015-01" db="EMBL/GenBank/DDBJ databases">
        <title>Genome sequence of Anoxybacillus ayderensis strain AB04.</title>
        <authorList>
            <person name="Belduz A.O."/>
            <person name="Canakci S."/>
            <person name="Chan K.-G."/>
            <person name="Kahar U.M."/>
            <person name="Yaakob A.S."/>
            <person name="Chan C.S."/>
            <person name="Goh K.M."/>
        </authorList>
    </citation>
    <scope>NUCLEOTIDE SEQUENCE [LARGE SCALE GENOMIC DNA]</scope>
    <source>
        <strain evidence="4 5">AB04</strain>
    </source>
</reference>
<dbReference type="PANTHER" id="PTHR47197">
    <property type="entry name" value="PROTEIN NIRF"/>
    <property type="match status" value="1"/>
</dbReference>
<evidence type="ECO:0000259" key="3">
    <source>
        <dbReference type="Pfam" id="PF21783"/>
    </source>
</evidence>
<feature type="domain" description="YNCE-like beta-propeller" evidence="3">
    <location>
        <begin position="130"/>
        <end position="266"/>
    </location>
</feature>
<dbReference type="InterPro" id="IPR011048">
    <property type="entry name" value="Haem_d1_sf"/>
</dbReference>
<sequence length="358" mass="38603">MRKTIIALLTLLTMFMFVLGGCGANSQKNNTTLGENKQAAATKKEQRKETKKYYFVANEGGSISKIDVETNQVVATIKVDGAIHNVQVSPDGKILGATLVPEMQHGNDQSMDMKGMALFYNTETDELIKKVEVGNHPAHIVFTENGKYALVTNNEDNNVSVIDMASYSVIQTIPTGKGPHGFRISKDSRYAYIANMGEDSVSILNLETMKEEKKIKVGSTPVTTGITSDGKTLAVTLNAENALAIVDLASGKVEKVPVGRGPAQVYMDPDDTFAYVANQGTKDAPSHSVSKINIKTKQVVATIETGKGAHGVVTSPNQKYVFVTNMFDNTVSVIDKEQSKVIKTIQVGEIPNGISVMP</sequence>
<accession>A0A0D0HLN9</accession>
<evidence type="ECO:0000313" key="5">
    <source>
        <dbReference type="Proteomes" id="UP000032047"/>
    </source>
</evidence>
<dbReference type="SUPFAM" id="SSF51004">
    <property type="entry name" value="C-terminal (heme d1) domain of cytochrome cd1-nitrite reductase"/>
    <property type="match status" value="1"/>
</dbReference>
<dbReference type="InterPro" id="IPR011964">
    <property type="entry name" value="YVTN_b-propeller_repeat"/>
</dbReference>
<dbReference type="Proteomes" id="UP000032047">
    <property type="component" value="Unassembled WGS sequence"/>
</dbReference>
<evidence type="ECO:0000256" key="2">
    <source>
        <dbReference type="SAM" id="SignalP"/>
    </source>
</evidence>
<dbReference type="NCBIfam" id="TIGR02276">
    <property type="entry name" value="beta_rpt_yvtn"/>
    <property type="match status" value="3"/>
</dbReference>
<dbReference type="PATRIC" id="fig|265546.4.peg.2675"/>
<evidence type="ECO:0000256" key="1">
    <source>
        <dbReference type="ARBA" id="ARBA00022729"/>
    </source>
</evidence>
<keyword evidence="1 2" id="KW-0732">Signal</keyword>
<comment type="caution">
    <text evidence="4">The sequence shown here is derived from an EMBL/GenBank/DDBJ whole genome shotgun (WGS) entry which is preliminary data.</text>
</comment>
<organism evidence="4 5">
    <name type="scientific">Anoxybacillus ayderensis</name>
    <dbReference type="NCBI Taxonomy" id="265546"/>
    <lineage>
        <taxon>Bacteria</taxon>
        <taxon>Bacillati</taxon>
        <taxon>Bacillota</taxon>
        <taxon>Bacilli</taxon>
        <taxon>Bacillales</taxon>
        <taxon>Anoxybacillaceae</taxon>
        <taxon>Anoxybacillus</taxon>
    </lineage>
</organism>
<dbReference type="Gene3D" id="2.130.10.10">
    <property type="entry name" value="YVTN repeat-like/Quinoprotein amine dehydrogenase"/>
    <property type="match status" value="3"/>
</dbReference>
<name>A0A0D0HLN9_9BACL</name>
<feature type="signal peptide" evidence="2">
    <location>
        <begin position="1"/>
        <end position="20"/>
    </location>
</feature>
<evidence type="ECO:0000313" key="4">
    <source>
        <dbReference type="EMBL" id="KIP20197.1"/>
    </source>
</evidence>
<proteinExistence type="predicted"/>
<dbReference type="InterPro" id="IPR051200">
    <property type="entry name" value="Host-pathogen_enzymatic-act"/>
</dbReference>
<feature type="chain" id="PRO_5039713167" evidence="2">
    <location>
        <begin position="21"/>
        <end position="358"/>
    </location>
</feature>
<protein>
    <submittedName>
        <fullName evidence="4">6-phosphogluconolactonase</fullName>
    </submittedName>
</protein>
<dbReference type="PANTHER" id="PTHR47197:SF3">
    <property type="entry name" value="DIHYDRO-HEME D1 DEHYDROGENASE"/>
    <property type="match status" value="1"/>
</dbReference>
<dbReference type="PROSITE" id="PS51257">
    <property type="entry name" value="PROKAR_LIPOPROTEIN"/>
    <property type="match status" value="1"/>
</dbReference>
<dbReference type="Pfam" id="PF21783">
    <property type="entry name" value="YNCE"/>
    <property type="match status" value="1"/>
</dbReference>
<dbReference type="EMBL" id="JXTG01000022">
    <property type="protein sequence ID" value="KIP20197.1"/>
    <property type="molecule type" value="Genomic_DNA"/>
</dbReference>
<dbReference type="AlphaFoldDB" id="A0A0D0HLN9"/>
<dbReference type="RefSeq" id="WP_042536261.1">
    <property type="nucleotide sequence ID" value="NZ_JXTG01000022.1"/>
</dbReference>